<dbReference type="PROSITE" id="PS51257">
    <property type="entry name" value="PROKAR_LIPOPROTEIN"/>
    <property type="match status" value="1"/>
</dbReference>
<evidence type="ECO:0000313" key="1">
    <source>
        <dbReference type="EMBL" id="ARN57288.1"/>
    </source>
</evidence>
<reference evidence="2" key="1">
    <citation type="submission" date="2017-04" db="EMBL/GenBank/DDBJ databases">
        <title>Comparative genomics and description of representatives of a novel lineage of planctomycetes thriving in anoxic sediments.</title>
        <authorList>
            <person name="Spring S."/>
            <person name="Bunk B."/>
            <person name="Sproer C."/>
        </authorList>
    </citation>
    <scope>NUCLEOTIDE SEQUENCE [LARGE SCALE GENOMIC DNA]</scope>
    <source>
        <strain evidence="2">ST-PulAB-D4</strain>
    </source>
</reference>
<gene>
    <name evidence="1" type="ORF">STSP1_01691</name>
</gene>
<dbReference type="Proteomes" id="UP000193334">
    <property type="component" value="Chromosome"/>
</dbReference>
<organism evidence="1 2">
    <name type="scientific">Sedimentisphaera salicampi</name>
    <dbReference type="NCBI Taxonomy" id="1941349"/>
    <lineage>
        <taxon>Bacteria</taxon>
        <taxon>Pseudomonadati</taxon>
        <taxon>Planctomycetota</taxon>
        <taxon>Phycisphaerae</taxon>
        <taxon>Sedimentisphaerales</taxon>
        <taxon>Sedimentisphaeraceae</taxon>
        <taxon>Sedimentisphaera</taxon>
    </lineage>
</organism>
<dbReference type="KEGG" id="pbp:STSP1_01691"/>
<dbReference type="RefSeq" id="WP_085755945.1">
    <property type="nucleotide sequence ID" value="NZ_CP021023.1"/>
</dbReference>
<dbReference type="OrthoDB" id="9871546at2"/>
<sequence length="68" mass="7534">MKKAIIVIFLASAITVLSGCGKGIGMTAAERQRQYMNIQDVGAKQLNDDINVLLHSDRPSRLSDKYIR</sequence>
<dbReference type="AlphaFoldDB" id="A0A1W6LND4"/>
<keyword evidence="2" id="KW-1185">Reference proteome</keyword>
<name>A0A1W6LND4_9BACT</name>
<protein>
    <submittedName>
        <fullName evidence="1">Uncharacterized protein</fullName>
    </submittedName>
</protein>
<evidence type="ECO:0000313" key="2">
    <source>
        <dbReference type="Proteomes" id="UP000193334"/>
    </source>
</evidence>
<dbReference type="STRING" id="1941349.STSP1_01691"/>
<accession>A0A1W6LND4</accession>
<dbReference type="EMBL" id="CP021023">
    <property type="protein sequence ID" value="ARN57288.1"/>
    <property type="molecule type" value="Genomic_DNA"/>
</dbReference>
<proteinExistence type="predicted"/>